<dbReference type="PROSITE" id="PS51257">
    <property type="entry name" value="PROKAR_LIPOPROTEIN"/>
    <property type="match status" value="1"/>
</dbReference>
<protein>
    <submittedName>
        <fullName evidence="3">DUF4309 domain-containing protein</fullName>
    </submittedName>
</protein>
<reference evidence="3" key="1">
    <citation type="submission" date="2020-09" db="EMBL/GenBank/DDBJ databases">
        <title>A novel bacterium of genus Paenibacillus, isolated from South China Sea.</title>
        <authorList>
            <person name="Huang H."/>
            <person name="Mo K."/>
            <person name="Hu Y."/>
        </authorList>
    </citation>
    <scope>NUCLEOTIDE SEQUENCE</scope>
    <source>
        <strain evidence="3">IB182493</strain>
    </source>
</reference>
<dbReference type="AlphaFoldDB" id="A0A927CP41"/>
<feature type="region of interest" description="Disordered" evidence="1">
    <location>
        <begin position="26"/>
        <end position="84"/>
    </location>
</feature>
<dbReference type="Proteomes" id="UP000632125">
    <property type="component" value="Unassembled WGS sequence"/>
</dbReference>
<dbReference type="RefSeq" id="WP_190863423.1">
    <property type="nucleotide sequence ID" value="NZ_JACXIY010000020.1"/>
</dbReference>
<evidence type="ECO:0000256" key="1">
    <source>
        <dbReference type="SAM" id="MobiDB-lite"/>
    </source>
</evidence>
<dbReference type="InterPro" id="IPR025453">
    <property type="entry name" value="DUF4309"/>
</dbReference>
<keyword evidence="4" id="KW-1185">Reference proteome</keyword>
<evidence type="ECO:0000313" key="4">
    <source>
        <dbReference type="Proteomes" id="UP000632125"/>
    </source>
</evidence>
<dbReference type="Pfam" id="PF14172">
    <property type="entry name" value="DUF4309"/>
    <property type="match status" value="1"/>
</dbReference>
<accession>A0A927CP41</accession>
<comment type="caution">
    <text evidence="3">The sequence shown here is derived from an EMBL/GenBank/DDBJ whole genome shotgun (WGS) entry which is preliminary data.</text>
</comment>
<keyword evidence="2" id="KW-0732">Signal</keyword>
<gene>
    <name evidence="3" type="ORF">IDH41_17975</name>
</gene>
<feature type="compositionally biased region" description="Low complexity" evidence="1">
    <location>
        <begin position="34"/>
        <end position="56"/>
    </location>
</feature>
<feature type="signal peptide" evidence="2">
    <location>
        <begin position="1"/>
        <end position="26"/>
    </location>
</feature>
<feature type="chain" id="PRO_5038875765" evidence="2">
    <location>
        <begin position="27"/>
        <end position="227"/>
    </location>
</feature>
<dbReference type="EMBL" id="JACXIY010000020">
    <property type="protein sequence ID" value="MBD2870472.1"/>
    <property type="molecule type" value="Genomic_DNA"/>
</dbReference>
<sequence length="227" mass="23961">MKQSRRFKPFAAGIIFALALSLGACSGDEPNVQPPASEAPSTEPSIEPSIEPSGEPSAPPADEPSGGLDTPGSDTGNGGEVPSEGAVTIGELVELAKKGKVPGCEYAAHTALFDEIEKAWGKPDTNETAGKGIYAAYEKKGITFGYNKGMIVFDIRAYADELHSITLKDIEAALGKADKETVNGSDDIYAYEINEQFQLKFVIPESTGKVDHISVFSESDTKNNMAG</sequence>
<evidence type="ECO:0000313" key="3">
    <source>
        <dbReference type="EMBL" id="MBD2870472.1"/>
    </source>
</evidence>
<organism evidence="3 4">
    <name type="scientific">Paenibacillus arenilitoris</name>
    <dbReference type="NCBI Taxonomy" id="2772299"/>
    <lineage>
        <taxon>Bacteria</taxon>
        <taxon>Bacillati</taxon>
        <taxon>Bacillota</taxon>
        <taxon>Bacilli</taxon>
        <taxon>Bacillales</taxon>
        <taxon>Paenibacillaceae</taxon>
        <taxon>Paenibacillus</taxon>
    </lineage>
</organism>
<name>A0A927CP41_9BACL</name>
<proteinExistence type="predicted"/>
<evidence type="ECO:0000256" key="2">
    <source>
        <dbReference type="SAM" id="SignalP"/>
    </source>
</evidence>